<keyword evidence="2" id="KW-0813">Transport</keyword>
<dbReference type="OrthoDB" id="9804819at2"/>
<dbReference type="InterPro" id="IPR050763">
    <property type="entry name" value="ABC_transporter_ATP-binding"/>
</dbReference>
<dbReference type="InterPro" id="IPR017871">
    <property type="entry name" value="ABC_transporter-like_CS"/>
</dbReference>
<evidence type="ECO:0000256" key="4">
    <source>
        <dbReference type="ARBA" id="ARBA00022840"/>
    </source>
</evidence>
<proteinExistence type="inferred from homology"/>
<dbReference type="GO" id="GO:0016887">
    <property type="term" value="F:ATP hydrolysis activity"/>
    <property type="evidence" value="ECO:0007669"/>
    <property type="project" value="InterPro"/>
</dbReference>
<name>A0A0K8MIW0_9LACO</name>
<accession>A0A0K8MIW0</accession>
<dbReference type="SUPFAM" id="SSF52540">
    <property type="entry name" value="P-loop containing nucleoside triphosphate hydrolases"/>
    <property type="match status" value="1"/>
</dbReference>
<evidence type="ECO:0000256" key="1">
    <source>
        <dbReference type="ARBA" id="ARBA00005417"/>
    </source>
</evidence>
<evidence type="ECO:0000313" key="7">
    <source>
        <dbReference type="Proteomes" id="UP000253891"/>
    </source>
</evidence>
<gene>
    <name evidence="6" type="ORF">FFIC_285110</name>
</gene>
<dbReference type="GO" id="GO:0005524">
    <property type="term" value="F:ATP binding"/>
    <property type="evidence" value="ECO:0007669"/>
    <property type="project" value="UniProtKB-KW"/>
</dbReference>
<dbReference type="SMART" id="SM00382">
    <property type="entry name" value="AAA"/>
    <property type="match status" value="1"/>
</dbReference>
<dbReference type="Proteomes" id="UP000253891">
    <property type="component" value="Unassembled WGS sequence"/>
</dbReference>
<dbReference type="InterPro" id="IPR003593">
    <property type="entry name" value="AAA+_ATPase"/>
</dbReference>
<keyword evidence="3" id="KW-0547">Nucleotide-binding</keyword>
<dbReference type="PROSITE" id="PS00211">
    <property type="entry name" value="ABC_TRANSPORTER_1"/>
    <property type="match status" value="1"/>
</dbReference>
<dbReference type="PANTHER" id="PTHR42711:SF5">
    <property type="entry name" value="ABC TRANSPORTER ATP-BINDING PROTEIN NATA"/>
    <property type="match status" value="1"/>
</dbReference>
<dbReference type="PROSITE" id="PS50893">
    <property type="entry name" value="ABC_TRANSPORTER_2"/>
    <property type="match status" value="1"/>
</dbReference>
<dbReference type="Gene3D" id="3.40.50.300">
    <property type="entry name" value="P-loop containing nucleotide triphosphate hydrolases"/>
    <property type="match status" value="1"/>
</dbReference>
<dbReference type="EMBL" id="DF968005">
    <property type="protein sequence ID" value="GAP00492.1"/>
    <property type="molecule type" value="Genomic_DNA"/>
</dbReference>
<dbReference type="InterPro" id="IPR027417">
    <property type="entry name" value="P-loop_NTPase"/>
</dbReference>
<organism evidence="6 7">
    <name type="scientific">Fructobacillus ficulneus</name>
    <dbReference type="NCBI Taxonomy" id="157463"/>
    <lineage>
        <taxon>Bacteria</taxon>
        <taxon>Bacillati</taxon>
        <taxon>Bacillota</taxon>
        <taxon>Bacilli</taxon>
        <taxon>Lactobacillales</taxon>
        <taxon>Lactobacillaceae</taxon>
        <taxon>Fructobacillus</taxon>
    </lineage>
</organism>
<keyword evidence="4" id="KW-0067">ATP-binding</keyword>
<dbReference type="RefSeq" id="WP_061993778.1">
    <property type="nucleotide sequence ID" value="NZ_DF968005.1"/>
</dbReference>
<evidence type="ECO:0000256" key="2">
    <source>
        <dbReference type="ARBA" id="ARBA00022448"/>
    </source>
</evidence>
<comment type="similarity">
    <text evidence="1">Belongs to the ABC transporter superfamily.</text>
</comment>
<protein>
    <recommendedName>
        <fullName evidence="5">ABC transporter domain-containing protein</fullName>
    </recommendedName>
</protein>
<keyword evidence="7" id="KW-1185">Reference proteome</keyword>
<dbReference type="STRING" id="157463.GCA_001047075_01377"/>
<reference evidence="6 7" key="1">
    <citation type="journal article" date="2015" name="BMC Genomics">
        <title>Comparative genomics of Fructobacillus spp. and Leuconostoc spp. reveals niche-specific evolution of Fructobacillus spp.</title>
        <authorList>
            <person name="Endo A."/>
            <person name="Tanizawa Y."/>
            <person name="Tanaka N."/>
            <person name="Maeno S."/>
            <person name="Kumar H."/>
            <person name="Shiwa Y."/>
            <person name="Okada S."/>
            <person name="Yoshikawa H."/>
            <person name="Dicks L."/>
            <person name="Nakagawa J."/>
            <person name="Arita M."/>
        </authorList>
    </citation>
    <scope>NUCLEOTIDE SEQUENCE [LARGE SCALE GENOMIC DNA]</scope>
    <source>
        <strain evidence="6 7">JCM 12225</strain>
    </source>
</reference>
<feature type="domain" description="ABC transporter" evidence="5">
    <location>
        <begin position="3"/>
        <end position="220"/>
    </location>
</feature>
<dbReference type="Pfam" id="PF00005">
    <property type="entry name" value="ABC_tran"/>
    <property type="match status" value="1"/>
</dbReference>
<evidence type="ECO:0000259" key="5">
    <source>
        <dbReference type="PROSITE" id="PS50893"/>
    </source>
</evidence>
<sequence>MILTTKNLTQKYGDHVAVSDMNLNIAQGSLTALLGPNGAGKSTTMRMLIGLTKPSSGSVTYQAGTKIGVVFQQSVLDAELTVRENLEIRAKQYRHVPANQVNSLIQSLGLKNFENQFYGTLSGGQKRRVDIARALINDPDVLFLDEPTTALDIQTRMAIWDLLHHLQVDRQLTIILTTHYLEEADHADQVYVVDHGTTIASGSARQIKDQYTANRLILAIEPNQQQQSLLTAIQNAGLNGTPTAETEIVVSPIDAQAAIPLLNQMKDQIVDFEYLAGTMDDAFVALTGKEIR</sequence>
<dbReference type="AlphaFoldDB" id="A0A0K8MIW0"/>
<evidence type="ECO:0000256" key="3">
    <source>
        <dbReference type="ARBA" id="ARBA00022741"/>
    </source>
</evidence>
<dbReference type="PANTHER" id="PTHR42711">
    <property type="entry name" value="ABC TRANSPORTER ATP-BINDING PROTEIN"/>
    <property type="match status" value="1"/>
</dbReference>
<evidence type="ECO:0000313" key="6">
    <source>
        <dbReference type="EMBL" id="GAP00492.1"/>
    </source>
</evidence>
<dbReference type="InterPro" id="IPR003439">
    <property type="entry name" value="ABC_transporter-like_ATP-bd"/>
</dbReference>